<name>A0A8H7V6D8_9FUNG</name>
<dbReference type="AlphaFoldDB" id="A0A8H7V6D8"/>
<keyword evidence="3" id="KW-1185">Reference proteome</keyword>
<proteinExistence type="predicted"/>
<protein>
    <submittedName>
        <fullName evidence="2">Uncharacterized protein</fullName>
    </submittedName>
</protein>
<accession>A0A8H7V6D8</accession>
<comment type="caution">
    <text evidence="2">The sequence shown here is derived from an EMBL/GenBank/DDBJ whole genome shotgun (WGS) entry which is preliminary data.</text>
</comment>
<dbReference type="EMBL" id="JAEPRD010000055">
    <property type="protein sequence ID" value="KAG2203004.1"/>
    <property type="molecule type" value="Genomic_DNA"/>
</dbReference>
<organism evidence="2 3">
    <name type="scientific">Mucor saturninus</name>
    <dbReference type="NCBI Taxonomy" id="64648"/>
    <lineage>
        <taxon>Eukaryota</taxon>
        <taxon>Fungi</taxon>
        <taxon>Fungi incertae sedis</taxon>
        <taxon>Mucoromycota</taxon>
        <taxon>Mucoromycotina</taxon>
        <taxon>Mucoromycetes</taxon>
        <taxon>Mucorales</taxon>
        <taxon>Mucorineae</taxon>
        <taxon>Mucoraceae</taxon>
        <taxon>Mucor</taxon>
    </lineage>
</organism>
<evidence type="ECO:0000313" key="2">
    <source>
        <dbReference type="EMBL" id="KAG2203004.1"/>
    </source>
</evidence>
<dbReference type="Proteomes" id="UP000603453">
    <property type="component" value="Unassembled WGS sequence"/>
</dbReference>
<dbReference type="OrthoDB" id="10330711at2759"/>
<sequence length="650" mass="74378">MYDKKWKQFLFKNSNTASSSSGESSLLNRFGATLSKKQLPTGVVPLVKQKIELMLHNNEVEGMSGGDIPKSAMWLYTKIQHFKEQNLINIHGLANNFLERVEHNTDNNVKNQSSSRNISDKESTEENLMIKAAITEEEKKQKDTGYRIVGKTLKSVIDSKFDYDILRERLDMLQTTCRKSIAGLSKAIETLIEILFSGKVGQDNSATTNVIFKLDDIDFSNQNIAKGEQDIALLSNETLKSLEEADLFSYAGFWTIIFLHAINANMNEADAFDFTTTTALASACKQFHTNFENMWSNEFYKQDLRVVVTLLLKLNLAKKRFFGYRKKHIRDTKKVSKAKGTKLRKGFLKQKMETLFEVLMKYQSGKDRKLPCITRFIKAIFDSTYYVVNKNTGSDPEDEVDNRVNVDEDKDGDGFDCNDDEEDFVIGAEMTTVPQEVVERDLSSKEINALVSVVMMLSGSQTINGNVNPNYVKNQLYKDKQESIPEEALSLCAAIINTLRRITLKRDEDASFLSCYKIRHLRNVLVRFSGNKTKFREVRMFPSKDHNQNLSVTVNSITLYLLFCKEYSMFDEQDAIFTSYADLKSDEAKSSLFEIFLMGFLGEKAQKKETETKSRHDEMPEDQTEDQKSELFKNKNDIVSEINDLYGHEI</sequence>
<feature type="region of interest" description="Disordered" evidence="1">
    <location>
        <begin position="607"/>
        <end position="630"/>
    </location>
</feature>
<evidence type="ECO:0000313" key="3">
    <source>
        <dbReference type="Proteomes" id="UP000603453"/>
    </source>
</evidence>
<gene>
    <name evidence="2" type="ORF">INT47_013220</name>
</gene>
<reference evidence="2" key="1">
    <citation type="submission" date="2020-12" db="EMBL/GenBank/DDBJ databases">
        <title>Metabolic potential, ecology and presence of endohyphal bacteria is reflected in genomic diversity of Mucoromycotina.</title>
        <authorList>
            <person name="Muszewska A."/>
            <person name="Okrasinska A."/>
            <person name="Steczkiewicz K."/>
            <person name="Drgas O."/>
            <person name="Orlowska M."/>
            <person name="Perlinska-Lenart U."/>
            <person name="Aleksandrzak-Piekarczyk T."/>
            <person name="Szatraj K."/>
            <person name="Zielenkiewicz U."/>
            <person name="Pilsyk S."/>
            <person name="Malc E."/>
            <person name="Mieczkowski P."/>
            <person name="Kruszewska J.S."/>
            <person name="Biernat P."/>
            <person name="Pawlowska J."/>
        </authorList>
    </citation>
    <scope>NUCLEOTIDE SEQUENCE</scope>
    <source>
        <strain evidence="2">WA0000017839</strain>
    </source>
</reference>
<evidence type="ECO:0000256" key="1">
    <source>
        <dbReference type="SAM" id="MobiDB-lite"/>
    </source>
</evidence>
<feature type="compositionally biased region" description="Basic and acidic residues" evidence="1">
    <location>
        <begin position="607"/>
        <end position="618"/>
    </location>
</feature>